<sequence>MKYTTATALLSLLGTAAAWSNMEECGKRSPTVVNAIGKFCQNPSIVVPSTQADNGGSGYSENTKVKITGTCSPPQWVPTYWCMQQFYDVCATSEDPTTGSGGAHYGNNGCQYFQIANSVAS</sequence>
<evidence type="ECO:0000313" key="2">
    <source>
        <dbReference type="EMBL" id="KAK5113786.1"/>
    </source>
</evidence>
<accession>A0AAN7TGE5</accession>
<organism evidence="2 3">
    <name type="scientific">Meristemomyces frigidus</name>
    <dbReference type="NCBI Taxonomy" id="1508187"/>
    <lineage>
        <taxon>Eukaryota</taxon>
        <taxon>Fungi</taxon>
        <taxon>Dikarya</taxon>
        <taxon>Ascomycota</taxon>
        <taxon>Pezizomycotina</taxon>
        <taxon>Dothideomycetes</taxon>
        <taxon>Dothideomycetidae</taxon>
        <taxon>Mycosphaerellales</taxon>
        <taxon>Teratosphaeriaceae</taxon>
        <taxon>Meristemomyces</taxon>
    </lineage>
</organism>
<protein>
    <submittedName>
        <fullName evidence="2">Uncharacterized protein</fullName>
    </submittedName>
</protein>
<gene>
    <name evidence="2" type="ORF">LTR62_003170</name>
</gene>
<name>A0AAN7TGE5_9PEZI</name>
<dbReference type="Proteomes" id="UP001310890">
    <property type="component" value="Unassembled WGS sequence"/>
</dbReference>
<comment type="caution">
    <text evidence="2">The sequence shown here is derived from an EMBL/GenBank/DDBJ whole genome shotgun (WGS) entry which is preliminary data.</text>
</comment>
<keyword evidence="1" id="KW-0732">Signal</keyword>
<proteinExistence type="predicted"/>
<feature type="chain" id="PRO_5043020517" evidence="1">
    <location>
        <begin position="19"/>
        <end position="121"/>
    </location>
</feature>
<feature type="signal peptide" evidence="1">
    <location>
        <begin position="1"/>
        <end position="18"/>
    </location>
</feature>
<evidence type="ECO:0000313" key="3">
    <source>
        <dbReference type="Proteomes" id="UP001310890"/>
    </source>
</evidence>
<dbReference type="AlphaFoldDB" id="A0AAN7TGE5"/>
<reference evidence="2" key="1">
    <citation type="submission" date="2023-08" db="EMBL/GenBank/DDBJ databases">
        <title>Black Yeasts Isolated from many extreme environments.</title>
        <authorList>
            <person name="Coleine C."/>
            <person name="Stajich J.E."/>
            <person name="Selbmann L."/>
        </authorList>
    </citation>
    <scope>NUCLEOTIDE SEQUENCE</scope>
    <source>
        <strain evidence="2">CCFEE 5401</strain>
    </source>
</reference>
<dbReference type="EMBL" id="JAVRRL010000021">
    <property type="protein sequence ID" value="KAK5113786.1"/>
    <property type="molecule type" value="Genomic_DNA"/>
</dbReference>
<evidence type="ECO:0000256" key="1">
    <source>
        <dbReference type="SAM" id="SignalP"/>
    </source>
</evidence>